<feature type="transmembrane region" description="Helical" evidence="1">
    <location>
        <begin position="429"/>
        <end position="447"/>
    </location>
</feature>
<dbReference type="EMBL" id="QJPH01000383">
    <property type="protein sequence ID" value="PZN75500.1"/>
    <property type="molecule type" value="Genomic_DNA"/>
</dbReference>
<sequence length="525" mass="58517">MAAKMAALPGKGRGGTLTMSLAYSAKTPSNYRLPLMLMAGFSAIILGLIIATELRVLLIPLVGVIVAIFLLMVPMEWVVLFQVSLSLVVAGFATYLANGSAEPQWVAYLMGWMLYARLILHQVSAGNTDRVRIANFLIPLSVFFLIVMASTAIARTPIFQAFVASKEYLSLWSLLLIFSTLSVTHDTVQKVWKLVLIIAVLQLPVTLYQYFFVYSTKGDSGTGSWLWAWDAVSGTFGGSKAGGPQGYVAAFLIVHALLAFELARHKLLADWWFWAITASCLVFIVLAEVKVVVGLLPIMFGLMYWRELIRHPLALLCSLLGLAFFVAALPKFYELIHYSNLGQLGFTSTQTDTVKMLEEWFDPYWKNQVTGELGRITQFTYWWRYNGWHDWYHTLLGYGMGSTQGGRFAKGVLVLQYAYTLDGTVTSTLLWETGLLGTLSYVAMLLVASRLSAKLARVDGIPLFDRIVLRMNSAGLVVFILLISYNAAPIRVPSVQVWMILMLGHAAYWYAKTDPRCFPQRKAAE</sequence>
<name>A0A2W4SJ26_9GAMM</name>
<keyword evidence="1" id="KW-0472">Membrane</keyword>
<evidence type="ECO:0000313" key="3">
    <source>
        <dbReference type="Proteomes" id="UP000249396"/>
    </source>
</evidence>
<feature type="transmembrane region" description="Helical" evidence="1">
    <location>
        <begin position="168"/>
        <end position="185"/>
    </location>
</feature>
<keyword evidence="1" id="KW-1133">Transmembrane helix</keyword>
<protein>
    <recommendedName>
        <fullName evidence="4">O-antigen polymerase</fullName>
    </recommendedName>
</protein>
<gene>
    <name evidence="2" type="ORF">DM484_18495</name>
</gene>
<feature type="transmembrane region" description="Helical" evidence="1">
    <location>
        <begin position="31"/>
        <end position="49"/>
    </location>
</feature>
<feature type="transmembrane region" description="Helical" evidence="1">
    <location>
        <begin position="105"/>
        <end position="124"/>
    </location>
</feature>
<keyword evidence="1" id="KW-0812">Transmembrane</keyword>
<feature type="transmembrane region" description="Helical" evidence="1">
    <location>
        <begin position="79"/>
        <end position="98"/>
    </location>
</feature>
<feature type="transmembrane region" description="Helical" evidence="1">
    <location>
        <begin position="56"/>
        <end position="73"/>
    </location>
</feature>
<comment type="caution">
    <text evidence="2">The sequence shown here is derived from an EMBL/GenBank/DDBJ whole genome shotgun (WGS) entry which is preliminary data.</text>
</comment>
<feature type="transmembrane region" description="Helical" evidence="1">
    <location>
        <begin position="136"/>
        <end position="156"/>
    </location>
</feature>
<dbReference type="Proteomes" id="UP000249396">
    <property type="component" value="Unassembled WGS sequence"/>
</dbReference>
<evidence type="ECO:0000256" key="1">
    <source>
        <dbReference type="SAM" id="Phobius"/>
    </source>
</evidence>
<reference evidence="2 3" key="1">
    <citation type="journal article" date="2018" name="Aquat. Microb. Ecol.">
        <title>Gammaproteobacterial methanotrophs dominate.</title>
        <authorList>
            <person name="Rissanen A.J."/>
            <person name="Saarenheimo J."/>
            <person name="Tiirola M."/>
            <person name="Peura S."/>
            <person name="Aalto S.L."/>
            <person name="Karvinen A."/>
            <person name="Nykanen H."/>
        </authorList>
    </citation>
    <scope>NUCLEOTIDE SEQUENCE [LARGE SCALE GENOMIC DNA]</scope>
    <source>
        <strain evidence="2">AMbin10</strain>
    </source>
</reference>
<evidence type="ECO:0000313" key="2">
    <source>
        <dbReference type="EMBL" id="PZN75500.1"/>
    </source>
</evidence>
<evidence type="ECO:0008006" key="4">
    <source>
        <dbReference type="Google" id="ProtNLM"/>
    </source>
</evidence>
<organism evidence="2 3">
    <name type="scientific">Candidatus Methylumidiphilus alinenensis</name>
    <dbReference type="NCBI Taxonomy" id="2202197"/>
    <lineage>
        <taxon>Bacteria</taxon>
        <taxon>Pseudomonadati</taxon>
        <taxon>Pseudomonadota</taxon>
        <taxon>Gammaproteobacteria</taxon>
        <taxon>Methylococcales</taxon>
        <taxon>Candidatus Methylumidiphilus</taxon>
    </lineage>
</organism>
<feature type="transmembrane region" description="Helical" evidence="1">
    <location>
        <begin position="271"/>
        <end position="301"/>
    </location>
</feature>
<feature type="transmembrane region" description="Helical" evidence="1">
    <location>
        <begin position="494"/>
        <end position="511"/>
    </location>
</feature>
<dbReference type="AlphaFoldDB" id="A0A2W4SJ26"/>
<proteinExistence type="predicted"/>
<feature type="transmembrane region" description="Helical" evidence="1">
    <location>
        <begin position="313"/>
        <end position="333"/>
    </location>
</feature>
<feature type="transmembrane region" description="Helical" evidence="1">
    <location>
        <begin position="467"/>
        <end position="488"/>
    </location>
</feature>
<feature type="transmembrane region" description="Helical" evidence="1">
    <location>
        <begin position="191"/>
        <end position="211"/>
    </location>
</feature>
<accession>A0A2W4SJ26</accession>